<keyword evidence="3" id="KW-1185">Reference proteome</keyword>
<dbReference type="EMBL" id="VNIA01000002">
    <property type="protein sequence ID" value="TYP99382.1"/>
    <property type="molecule type" value="Genomic_DNA"/>
</dbReference>
<reference evidence="2 3" key="1">
    <citation type="submission" date="2019-07" db="EMBL/GenBank/DDBJ databases">
        <title>Genomic Encyclopedia of Type Strains, Phase IV (KMG-IV): sequencing the most valuable type-strain genomes for metagenomic binning, comparative biology and taxonomic classification.</title>
        <authorList>
            <person name="Goeker M."/>
        </authorList>
    </citation>
    <scope>NUCLEOTIDE SEQUENCE [LARGE SCALE GENOMIC DNA]</scope>
    <source>
        <strain evidence="2 3">DSM 18961</strain>
    </source>
</reference>
<evidence type="ECO:0000313" key="2">
    <source>
        <dbReference type="EMBL" id="TYP99382.1"/>
    </source>
</evidence>
<dbReference type="InterPro" id="IPR027372">
    <property type="entry name" value="Phytase-like_dom"/>
</dbReference>
<dbReference type="PROSITE" id="PS51257">
    <property type="entry name" value="PROKAR_LIPOPROTEIN"/>
    <property type="match status" value="1"/>
</dbReference>
<feature type="domain" description="Phytase-like" evidence="1">
    <location>
        <begin position="46"/>
        <end position="345"/>
    </location>
</feature>
<dbReference type="Pfam" id="PF13449">
    <property type="entry name" value="Phytase-like"/>
    <property type="match status" value="1"/>
</dbReference>
<sequence length="362" mass="41122">MRVFFLCVVFLLSLVGCKSNQPKKMKLKFVDEYVVEDSLQFKNSFVGGLSGVDFDGENYYFVVDDSKDPRVFKVRINLKKDTINSVDFIDVIYLKDSSEFYKQNSLDLESILFDKENKQFNFVSEGSIYKGKNPSVFKTNLQGNFVMNYEIPEYFNANSTSKPKHNATFESSSKSFDNKGFWVGMEGVLESDGEEATFTKTNSPIRITYFSTSTAKAEKQFAYQLDSIGNPPKGDVNLNGVTAILEYAKNQFFVVERAYQNNYGSYGNTIKIYKATLEKKTTNTLESSSLKNIKFILVKKELLLNFNDVRNQLTDGIVDNIEGITLGPKLSNGNQTLLLVSDDNFQMYGKQLNQLILLEIIE</sequence>
<proteinExistence type="predicted"/>
<comment type="caution">
    <text evidence="2">The sequence shown here is derived from an EMBL/GenBank/DDBJ whole genome shotgun (WGS) entry which is preliminary data.</text>
</comment>
<accession>A0A5S5DX66</accession>
<organism evidence="2 3">
    <name type="scientific">Tenacibaculum adriaticum</name>
    <dbReference type="NCBI Taxonomy" id="413713"/>
    <lineage>
        <taxon>Bacteria</taxon>
        <taxon>Pseudomonadati</taxon>
        <taxon>Bacteroidota</taxon>
        <taxon>Flavobacteriia</taxon>
        <taxon>Flavobacteriales</taxon>
        <taxon>Flavobacteriaceae</taxon>
        <taxon>Tenacibaculum</taxon>
    </lineage>
</organism>
<evidence type="ECO:0000313" key="3">
    <source>
        <dbReference type="Proteomes" id="UP000323136"/>
    </source>
</evidence>
<dbReference type="Proteomes" id="UP000323136">
    <property type="component" value="Unassembled WGS sequence"/>
</dbReference>
<name>A0A5S5DX66_9FLAO</name>
<evidence type="ECO:0000259" key="1">
    <source>
        <dbReference type="Pfam" id="PF13449"/>
    </source>
</evidence>
<protein>
    <recommendedName>
        <fullName evidence="1">Phytase-like domain-containing protein</fullName>
    </recommendedName>
</protein>
<gene>
    <name evidence="2" type="ORF">C7447_102704</name>
</gene>
<dbReference type="AlphaFoldDB" id="A0A5S5DX66"/>
<dbReference type="OrthoDB" id="9798539at2"/>